<dbReference type="Gramene" id="Mp4g22630.1">
    <property type="protein sequence ID" value="Mp4g22630.1.cds"/>
    <property type="gene ID" value="Mp4g22630"/>
</dbReference>
<protein>
    <submittedName>
        <fullName evidence="1">Uncharacterized protein</fullName>
    </submittedName>
</protein>
<name>A0A2R6XE38_MARPO</name>
<dbReference type="AlphaFoldDB" id="A0A2R6XE38"/>
<sequence length="118" mass="13430">MRLDNNYNISRNAFWRENVVNRSGRAKMYVGRRNFLNRMRMKIRVWLHPGGNYMNGSSDITVSVSVVSICTPSLQEKNPADLTWYPSFVGKVSGNEKSVIPEMPCALVHTLAEKCAIH</sequence>
<reference evidence="2" key="1">
    <citation type="journal article" date="2017" name="Cell">
        <title>Insights into land plant evolution garnered from the Marchantia polymorpha genome.</title>
        <authorList>
            <person name="Bowman J.L."/>
            <person name="Kohchi T."/>
            <person name="Yamato K.T."/>
            <person name="Jenkins J."/>
            <person name="Shu S."/>
            <person name="Ishizaki K."/>
            <person name="Yamaoka S."/>
            <person name="Nishihama R."/>
            <person name="Nakamura Y."/>
            <person name="Berger F."/>
            <person name="Adam C."/>
            <person name="Aki S.S."/>
            <person name="Althoff F."/>
            <person name="Araki T."/>
            <person name="Arteaga-Vazquez M.A."/>
            <person name="Balasubrmanian S."/>
            <person name="Barry K."/>
            <person name="Bauer D."/>
            <person name="Boehm C.R."/>
            <person name="Briginshaw L."/>
            <person name="Caballero-Perez J."/>
            <person name="Catarino B."/>
            <person name="Chen F."/>
            <person name="Chiyoda S."/>
            <person name="Chovatia M."/>
            <person name="Davies K.M."/>
            <person name="Delmans M."/>
            <person name="Demura T."/>
            <person name="Dierschke T."/>
            <person name="Dolan L."/>
            <person name="Dorantes-Acosta A.E."/>
            <person name="Eklund D.M."/>
            <person name="Florent S.N."/>
            <person name="Flores-Sandoval E."/>
            <person name="Fujiyama A."/>
            <person name="Fukuzawa H."/>
            <person name="Galik B."/>
            <person name="Grimanelli D."/>
            <person name="Grimwood J."/>
            <person name="Grossniklaus U."/>
            <person name="Hamada T."/>
            <person name="Haseloff J."/>
            <person name="Hetherington A.J."/>
            <person name="Higo A."/>
            <person name="Hirakawa Y."/>
            <person name="Hundley H.N."/>
            <person name="Ikeda Y."/>
            <person name="Inoue K."/>
            <person name="Inoue S.I."/>
            <person name="Ishida S."/>
            <person name="Jia Q."/>
            <person name="Kakita M."/>
            <person name="Kanazawa T."/>
            <person name="Kawai Y."/>
            <person name="Kawashima T."/>
            <person name="Kennedy M."/>
            <person name="Kinose K."/>
            <person name="Kinoshita T."/>
            <person name="Kohara Y."/>
            <person name="Koide E."/>
            <person name="Komatsu K."/>
            <person name="Kopischke S."/>
            <person name="Kubo M."/>
            <person name="Kyozuka J."/>
            <person name="Lagercrantz U."/>
            <person name="Lin S.S."/>
            <person name="Lindquist E."/>
            <person name="Lipzen A.M."/>
            <person name="Lu C.W."/>
            <person name="De Luna E."/>
            <person name="Martienssen R.A."/>
            <person name="Minamino N."/>
            <person name="Mizutani M."/>
            <person name="Mizutani M."/>
            <person name="Mochizuki N."/>
            <person name="Monte I."/>
            <person name="Mosher R."/>
            <person name="Nagasaki H."/>
            <person name="Nakagami H."/>
            <person name="Naramoto S."/>
            <person name="Nishitani K."/>
            <person name="Ohtani M."/>
            <person name="Okamoto T."/>
            <person name="Okumura M."/>
            <person name="Phillips J."/>
            <person name="Pollak B."/>
            <person name="Reinders A."/>
            <person name="Rovekamp M."/>
            <person name="Sano R."/>
            <person name="Sawa S."/>
            <person name="Schmid M.W."/>
            <person name="Shirakawa M."/>
            <person name="Solano R."/>
            <person name="Spunde A."/>
            <person name="Suetsugu N."/>
            <person name="Sugano S."/>
            <person name="Sugiyama A."/>
            <person name="Sun R."/>
            <person name="Suzuki Y."/>
            <person name="Takenaka M."/>
            <person name="Takezawa D."/>
            <person name="Tomogane H."/>
            <person name="Tsuzuki M."/>
            <person name="Ueda T."/>
            <person name="Umeda M."/>
            <person name="Ward J.M."/>
            <person name="Watanabe Y."/>
            <person name="Yazaki K."/>
            <person name="Yokoyama R."/>
            <person name="Yoshitake Y."/>
            <person name="Yotsui I."/>
            <person name="Zachgo S."/>
            <person name="Schmutz J."/>
        </authorList>
    </citation>
    <scope>NUCLEOTIDE SEQUENCE [LARGE SCALE GENOMIC DNA]</scope>
    <source>
        <strain evidence="2">Tak-1</strain>
    </source>
</reference>
<dbReference type="Proteomes" id="UP000244005">
    <property type="component" value="Unassembled WGS sequence"/>
</dbReference>
<evidence type="ECO:0000313" key="1">
    <source>
        <dbReference type="EMBL" id="PTQ44365.1"/>
    </source>
</evidence>
<dbReference type="EMBL" id="KZ772692">
    <property type="protein sequence ID" value="PTQ44365.1"/>
    <property type="molecule type" value="Genomic_DNA"/>
</dbReference>
<accession>A0A2R6XE38</accession>
<gene>
    <name evidence="1" type="ORF">MARPO_0020s0033</name>
</gene>
<proteinExistence type="predicted"/>
<evidence type="ECO:0000313" key="2">
    <source>
        <dbReference type="Proteomes" id="UP000244005"/>
    </source>
</evidence>
<keyword evidence="2" id="KW-1185">Reference proteome</keyword>
<organism evidence="1 2">
    <name type="scientific">Marchantia polymorpha</name>
    <name type="common">Common liverwort</name>
    <name type="synonym">Marchantia aquatica</name>
    <dbReference type="NCBI Taxonomy" id="3197"/>
    <lineage>
        <taxon>Eukaryota</taxon>
        <taxon>Viridiplantae</taxon>
        <taxon>Streptophyta</taxon>
        <taxon>Embryophyta</taxon>
        <taxon>Marchantiophyta</taxon>
        <taxon>Marchantiopsida</taxon>
        <taxon>Marchantiidae</taxon>
        <taxon>Marchantiales</taxon>
        <taxon>Marchantiaceae</taxon>
        <taxon>Marchantia</taxon>
    </lineage>
</organism>